<feature type="signal peptide" evidence="2">
    <location>
        <begin position="1"/>
        <end position="26"/>
    </location>
</feature>
<evidence type="ECO:0000256" key="2">
    <source>
        <dbReference type="SAM" id="SignalP"/>
    </source>
</evidence>
<dbReference type="Proteomes" id="UP000321523">
    <property type="component" value="Unassembled WGS sequence"/>
</dbReference>
<reference evidence="3 4" key="1">
    <citation type="submission" date="2019-07" db="EMBL/GenBank/DDBJ databases">
        <title>Whole genome shotgun sequence of Skermanella aerolata NBRC 106429.</title>
        <authorList>
            <person name="Hosoyama A."/>
            <person name="Uohara A."/>
            <person name="Ohji S."/>
            <person name="Ichikawa N."/>
        </authorList>
    </citation>
    <scope>NUCLEOTIDE SEQUENCE [LARGE SCALE GENOMIC DNA]</scope>
    <source>
        <strain evidence="3 4">NBRC 106429</strain>
    </source>
</reference>
<keyword evidence="2" id="KW-0732">Signal</keyword>
<protein>
    <recommendedName>
        <fullName evidence="5">Lipoprotein</fullName>
    </recommendedName>
</protein>
<organism evidence="3 4">
    <name type="scientific">Skermanella aerolata</name>
    <dbReference type="NCBI Taxonomy" id="393310"/>
    <lineage>
        <taxon>Bacteria</taxon>
        <taxon>Pseudomonadati</taxon>
        <taxon>Pseudomonadota</taxon>
        <taxon>Alphaproteobacteria</taxon>
        <taxon>Rhodospirillales</taxon>
        <taxon>Azospirillaceae</taxon>
        <taxon>Skermanella</taxon>
    </lineage>
</organism>
<keyword evidence="4" id="KW-1185">Reference proteome</keyword>
<evidence type="ECO:0000313" key="4">
    <source>
        <dbReference type="Proteomes" id="UP000321523"/>
    </source>
</evidence>
<feature type="chain" id="PRO_5021781357" description="Lipoprotein" evidence="2">
    <location>
        <begin position="27"/>
        <end position="82"/>
    </location>
</feature>
<accession>A0A512DXU9</accession>
<dbReference type="AlphaFoldDB" id="A0A512DXU9"/>
<feature type="region of interest" description="Disordered" evidence="1">
    <location>
        <begin position="60"/>
        <end position="82"/>
    </location>
</feature>
<dbReference type="OrthoDB" id="7284426at2"/>
<evidence type="ECO:0008006" key="5">
    <source>
        <dbReference type="Google" id="ProtNLM"/>
    </source>
</evidence>
<comment type="caution">
    <text evidence="3">The sequence shown here is derived from an EMBL/GenBank/DDBJ whole genome shotgun (WGS) entry which is preliminary data.</text>
</comment>
<evidence type="ECO:0000313" key="3">
    <source>
        <dbReference type="EMBL" id="GEO41295.1"/>
    </source>
</evidence>
<evidence type="ECO:0000256" key="1">
    <source>
        <dbReference type="SAM" id="MobiDB-lite"/>
    </source>
</evidence>
<name>A0A512DXU9_9PROT</name>
<dbReference type="EMBL" id="BJYZ01000027">
    <property type="protein sequence ID" value="GEO41295.1"/>
    <property type="molecule type" value="Genomic_DNA"/>
</dbReference>
<sequence length="82" mass="8377">MSSTTGSGLRRAVFGAVLVLGMPLLAACDDSEGPAERAGEAIDNTASNVAKQTGEALENVGNAIQQKSREASDAMDDKKPAN</sequence>
<proteinExistence type="predicted"/>
<gene>
    <name evidence="3" type="ORF">SAE02_54430</name>
</gene>
<dbReference type="RefSeq" id="WP_044431529.1">
    <property type="nucleotide sequence ID" value="NZ_BJYZ01000027.1"/>
</dbReference>
<feature type="compositionally biased region" description="Basic and acidic residues" evidence="1">
    <location>
        <begin position="67"/>
        <end position="82"/>
    </location>
</feature>